<proteinExistence type="predicted"/>
<reference evidence="6 7" key="1">
    <citation type="journal article" date="2015" name="Genome Announc.">
        <title>Genome Sequence of 'Candidatus Thioglobus autotrophica' Strain EF1, a Chemoautotroph from the SUP05 Clade of Marine Gammaproteobacteria.</title>
        <authorList>
            <person name="Shah V."/>
            <person name="Morris R.M."/>
        </authorList>
    </citation>
    <scope>NUCLEOTIDE SEQUENCE [LARGE SCALE GENOMIC DNA]</scope>
    <source>
        <strain evidence="6 7">EF1</strain>
    </source>
</reference>
<dbReference type="GO" id="GO:0006355">
    <property type="term" value="P:regulation of DNA-templated transcription"/>
    <property type="evidence" value="ECO:0007669"/>
    <property type="project" value="InterPro"/>
</dbReference>
<dbReference type="InterPro" id="IPR012318">
    <property type="entry name" value="HTH_CRP"/>
</dbReference>
<protein>
    <recommendedName>
        <fullName evidence="8">Crp/Fnr family transcriptional regulator</fullName>
    </recommendedName>
</protein>
<dbReference type="InterPro" id="IPR000595">
    <property type="entry name" value="cNMP-bd_dom"/>
</dbReference>
<evidence type="ECO:0000256" key="1">
    <source>
        <dbReference type="ARBA" id="ARBA00023015"/>
    </source>
</evidence>
<dbReference type="InterPro" id="IPR014710">
    <property type="entry name" value="RmlC-like_jellyroll"/>
</dbReference>
<evidence type="ECO:0008006" key="8">
    <source>
        <dbReference type="Google" id="ProtNLM"/>
    </source>
</evidence>
<dbReference type="InterPro" id="IPR036388">
    <property type="entry name" value="WH-like_DNA-bd_sf"/>
</dbReference>
<keyword evidence="1" id="KW-0805">Transcription regulation</keyword>
<dbReference type="Gene3D" id="2.60.120.10">
    <property type="entry name" value="Jelly Rolls"/>
    <property type="match status" value="1"/>
</dbReference>
<dbReference type="AlphaFoldDB" id="A0A0M4PMZ5"/>
<dbReference type="PROSITE" id="PS50042">
    <property type="entry name" value="CNMP_BINDING_3"/>
    <property type="match status" value="1"/>
</dbReference>
<dbReference type="SMART" id="SM00419">
    <property type="entry name" value="HTH_CRP"/>
    <property type="match status" value="1"/>
</dbReference>
<evidence type="ECO:0000256" key="3">
    <source>
        <dbReference type="ARBA" id="ARBA00023163"/>
    </source>
</evidence>
<keyword evidence="7" id="KW-1185">Reference proteome</keyword>
<name>A0A0M4PMZ5_9GAMM</name>
<dbReference type="SUPFAM" id="SSF51206">
    <property type="entry name" value="cAMP-binding domain-like"/>
    <property type="match status" value="1"/>
</dbReference>
<accession>A0A0M4PMZ5</accession>
<dbReference type="PROSITE" id="PS51063">
    <property type="entry name" value="HTH_CRP_2"/>
    <property type="match status" value="1"/>
</dbReference>
<keyword evidence="3" id="KW-0804">Transcription</keyword>
<dbReference type="InterPro" id="IPR018490">
    <property type="entry name" value="cNMP-bd_dom_sf"/>
</dbReference>
<dbReference type="EMBL" id="CP010552">
    <property type="protein sequence ID" value="ALE52492.1"/>
    <property type="molecule type" value="Genomic_DNA"/>
</dbReference>
<dbReference type="KEGG" id="tho:SP60_04230"/>
<gene>
    <name evidence="6" type="ORF">SP60_04230</name>
</gene>
<dbReference type="Proteomes" id="UP000058020">
    <property type="component" value="Chromosome"/>
</dbReference>
<feature type="domain" description="HTH crp-type" evidence="5">
    <location>
        <begin position="152"/>
        <end position="216"/>
    </location>
</feature>
<dbReference type="STRING" id="1705394.SP60_04230"/>
<dbReference type="Gene3D" id="1.10.10.10">
    <property type="entry name" value="Winged helix-like DNA-binding domain superfamily/Winged helix DNA-binding domain"/>
    <property type="match status" value="1"/>
</dbReference>
<sequence length="241" mass="27744">MIPTKKHLERYHSYLLRLPIFNNLTKEELQPLFDTLQIKQFHKSEIVTFNAKEHARVYINFEGLFKLTKIDERGDEIVLKIVDKKDVVSPMHFSPHYDVAADFVKNTTLFYFTQEAIAKMMASHHQFSLNIVQFLADSVQSLMLSAEVLKLKTAKEKVGWYLVHSKVNATFELPYPKSLTAAYLGMQPESFSRALSELKKEGVFLDNKKIRLDNGDELCTYCDPVTGSNCAFFKTSECAHH</sequence>
<keyword evidence="2" id="KW-0238">DNA-binding</keyword>
<dbReference type="GO" id="GO:0003677">
    <property type="term" value="F:DNA binding"/>
    <property type="evidence" value="ECO:0007669"/>
    <property type="project" value="UniProtKB-KW"/>
</dbReference>
<evidence type="ECO:0000259" key="4">
    <source>
        <dbReference type="PROSITE" id="PS50042"/>
    </source>
</evidence>
<feature type="domain" description="Cyclic nucleotide-binding" evidence="4">
    <location>
        <begin position="20"/>
        <end position="91"/>
    </location>
</feature>
<evidence type="ECO:0000256" key="2">
    <source>
        <dbReference type="ARBA" id="ARBA00023125"/>
    </source>
</evidence>
<evidence type="ECO:0000313" key="6">
    <source>
        <dbReference type="EMBL" id="ALE52492.1"/>
    </source>
</evidence>
<organism evidence="6 7">
    <name type="scientific">Candidatus Thioglobus autotrophicus</name>
    <dbReference type="NCBI Taxonomy" id="1705394"/>
    <lineage>
        <taxon>Bacteria</taxon>
        <taxon>Pseudomonadati</taxon>
        <taxon>Pseudomonadota</taxon>
        <taxon>Gammaproteobacteria</taxon>
        <taxon>Candidatus Pseudothioglobaceae</taxon>
        <taxon>Candidatus Thioglobus</taxon>
    </lineage>
</organism>
<dbReference type="Pfam" id="PF13545">
    <property type="entry name" value="HTH_Crp_2"/>
    <property type="match status" value="1"/>
</dbReference>
<evidence type="ECO:0000313" key="7">
    <source>
        <dbReference type="Proteomes" id="UP000058020"/>
    </source>
</evidence>
<evidence type="ECO:0000259" key="5">
    <source>
        <dbReference type="PROSITE" id="PS51063"/>
    </source>
</evidence>